<keyword evidence="6" id="KW-1185">Reference proteome</keyword>
<feature type="region of interest" description="Disordered" evidence="3">
    <location>
        <begin position="256"/>
        <end position="334"/>
    </location>
</feature>
<name>A0AAF0XCV7_DAUCS</name>
<evidence type="ECO:0000256" key="2">
    <source>
        <dbReference type="SAM" id="Coils"/>
    </source>
</evidence>
<dbReference type="PROSITE" id="PS50103">
    <property type="entry name" value="ZF_C3H1"/>
    <property type="match status" value="1"/>
</dbReference>
<keyword evidence="1" id="KW-0863">Zinc-finger</keyword>
<feature type="compositionally biased region" description="Basic and acidic residues" evidence="3">
    <location>
        <begin position="318"/>
        <end position="330"/>
    </location>
</feature>
<evidence type="ECO:0000259" key="4">
    <source>
        <dbReference type="PROSITE" id="PS50103"/>
    </source>
</evidence>
<sequence length="438" mass="50116">MVETKQLKTKPCLMFRKGRCSRHNCSFAHGEAELRRFSRSFNGRQDYGVADLREKIGRRRSPIHRNSPGRDARVDSRVDREHRRRQFDVRNDSGRNLRISDSIEDKANDRKVLSSNSKGNSDEQLNHVRREIQILEDHKTRLKMFLEEKDQAVDTLNSRIQELEMQLFKEKDDCERIISATKKFIKAHNRHTRLQKELSRQVYLYMSEARLQKLGDQLGSDVVEPGPIEEDTRINIVSDGDPIANRVVSPQIEVQNLASSSKKRQRSLITEGEGQLKQAATVAEEGSKRKAMRSEKHLRSDVHHDHLYGNKEPTVDGNDGRRPVTAEAHNRQGKKMPSYISSEVKVKDSEPGLLFPSTSMAANVVDEVVDIETDGNLDEENFSDKIEQGVADEVHRFPFQLPPPPPLPRKFYLQDLGENENVAVDVDGPEEMVDVDII</sequence>
<dbReference type="InterPro" id="IPR000571">
    <property type="entry name" value="Znf_CCCH"/>
</dbReference>
<dbReference type="Gene3D" id="4.10.1000.10">
    <property type="entry name" value="Zinc finger, CCCH-type"/>
    <property type="match status" value="1"/>
</dbReference>
<protein>
    <recommendedName>
        <fullName evidence="4">C3H1-type domain-containing protein</fullName>
    </recommendedName>
</protein>
<keyword evidence="1" id="KW-0479">Metal-binding</keyword>
<feature type="compositionally biased region" description="Basic and acidic residues" evidence="3">
    <location>
        <begin position="285"/>
        <end position="309"/>
    </location>
</feature>
<evidence type="ECO:0000256" key="3">
    <source>
        <dbReference type="SAM" id="MobiDB-lite"/>
    </source>
</evidence>
<dbReference type="GO" id="GO:0008270">
    <property type="term" value="F:zinc ion binding"/>
    <property type="evidence" value="ECO:0007669"/>
    <property type="project" value="UniProtKB-KW"/>
</dbReference>
<evidence type="ECO:0000256" key="1">
    <source>
        <dbReference type="PROSITE-ProRule" id="PRU00723"/>
    </source>
</evidence>
<keyword evidence="2" id="KW-0175">Coiled coil</keyword>
<feature type="region of interest" description="Disordered" evidence="3">
    <location>
        <begin position="58"/>
        <end position="92"/>
    </location>
</feature>
<organism evidence="5 6">
    <name type="scientific">Daucus carota subsp. sativus</name>
    <name type="common">Carrot</name>
    <dbReference type="NCBI Taxonomy" id="79200"/>
    <lineage>
        <taxon>Eukaryota</taxon>
        <taxon>Viridiplantae</taxon>
        <taxon>Streptophyta</taxon>
        <taxon>Embryophyta</taxon>
        <taxon>Tracheophyta</taxon>
        <taxon>Spermatophyta</taxon>
        <taxon>Magnoliopsida</taxon>
        <taxon>eudicotyledons</taxon>
        <taxon>Gunneridae</taxon>
        <taxon>Pentapetalae</taxon>
        <taxon>asterids</taxon>
        <taxon>campanulids</taxon>
        <taxon>Apiales</taxon>
        <taxon>Apiaceae</taxon>
        <taxon>Apioideae</taxon>
        <taxon>Scandiceae</taxon>
        <taxon>Daucinae</taxon>
        <taxon>Daucus</taxon>
        <taxon>Daucus sect. Daucus</taxon>
    </lineage>
</organism>
<feature type="zinc finger region" description="C3H1-type" evidence="1">
    <location>
        <begin position="6"/>
        <end position="32"/>
    </location>
</feature>
<dbReference type="AlphaFoldDB" id="A0AAF0XCV7"/>
<feature type="compositionally biased region" description="Basic and acidic residues" evidence="3">
    <location>
        <begin position="68"/>
        <end position="92"/>
    </location>
</feature>
<feature type="domain" description="C3H1-type" evidence="4">
    <location>
        <begin position="6"/>
        <end position="32"/>
    </location>
</feature>
<dbReference type="Proteomes" id="UP000077755">
    <property type="component" value="Chromosome 6"/>
</dbReference>
<reference evidence="5" key="1">
    <citation type="journal article" date="2016" name="Nat. Genet.">
        <title>A high-quality carrot genome assembly provides new insights into carotenoid accumulation and asterid genome evolution.</title>
        <authorList>
            <person name="Iorizzo M."/>
            <person name="Ellison S."/>
            <person name="Senalik D."/>
            <person name="Zeng P."/>
            <person name="Satapoomin P."/>
            <person name="Huang J."/>
            <person name="Bowman M."/>
            <person name="Iovene M."/>
            <person name="Sanseverino W."/>
            <person name="Cavagnaro P."/>
            <person name="Yildiz M."/>
            <person name="Macko-Podgorni A."/>
            <person name="Moranska E."/>
            <person name="Grzebelus E."/>
            <person name="Grzebelus D."/>
            <person name="Ashrafi H."/>
            <person name="Zheng Z."/>
            <person name="Cheng S."/>
            <person name="Spooner D."/>
            <person name="Van Deynze A."/>
            <person name="Simon P."/>
        </authorList>
    </citation>
    <scope>NUCLEOTIDE SEQUENCE</scope>
    <source>
        <tissue evidence="5">Leaf</tissue>
    </source>
</reference>
<proteinExistence type="predicted"/>
<dbReference type="InterPro" id="IPR045868">
    <property type="entry name" value="Znf_C3H13/40"/>
</dbReference>
<gene>
    <name evidence="5" type="ORF">DCAR_0625138</name>
</gene>
<evidence type="ECO:0000313" key="5">
    <source>
        <dbReference type="EMBL" id="WOH05718.1"/>
    </source>
</evidence>
<keyword evidence="1" id="KW-0862">Zinc</keyword>
<accession>A0AAF0XCV7</accession>
<dbReference type="PANTHER" id="PTHR38160">
    <property type="entry name" value="ZINC FINGER CCCH DOMAIN-CONTAINING PROTEIN 40"/>
    <property type="match status" value="1"/>
</dbReference>
<dbReference type="PANTHER" id="PTHR38160:SF1">
    <property type="entry name" value="ZINC FINGER CCCH DOMAIN-CONTAINING PROTEIN 40"/>
    <property type="match status" value="1"/>
</dbReference>
<feature type="coiled-coil region" evidence="2">
    <location>
        <begin position="146"/>
        <end position="173"/>
    </location>
</feature>
<dbReference type="EMBL" id="CP093348">
    <property type="protein sequence ID" value="WOH05718.1"/>
    <property type="molecule type" value="Genomic_DNA"/>
</dbReference>
<reference evidence="5" key="2">
    <citation type="submission" date="2022-03" db="EMBL/GenBank/DDBJ databases">
        <title>Draft title - Genomic analysis of global carrot germplasm unveils the trajectory of domestication and the origin of high carotenoid orange carrot.</title>
        <authorList>
            <person name="Iorizzo M."/>
            <person name="Ellison S."/>
            <person name="Senalik D."/>
            <person name="Macko-Podgorni A."/>
            <person name="Grzebelus D."/>
            <person name="Bostan H."/>
            <person name="Rolling W."/>
            <person name="Curaba J."/>
            <person name="Simon P."/>
        </authorList>
    </citation>
    <scope>NUCLEOTIDE SEQUENCE</scope>
    <source>
        <tissue evidence="5">Leaf</tissue>
    </source>
</reference>
<evidence type="ECO:0000313" key="6">
    <source>
        <dbReference type="Proteomes" id="UP000077755"/>
    </source>
</evidence>